<evidence type="ECO:0000256" key="1">
    <source>
        <dbReference type="SAM" id="Phobius"/>
    </source>
</evidence>
<keyword evidence="1" id="KW-0472">Membrane</keyword>
<feature type="transmembrane region" description="Helical" evidence="1">
    <location>
        <begin position="6"/>
        <end position="26"/>
    </location>
</feature>
<dbReference type="NCBIfam" id="NF038354">
    <property type="entry name" value="trnsprt_adja_43"/>
    <property type="match status" value="1"/>
</dbReference>
<evidence type="ECO:0000313" key="2">
    <source>
        <dbReference type="EMBL" id="SSW64539.1"/>
    </source>
</evidence>
<organism evidence="2 3">
    <name type="scientific">Achromobacter agilis</name>
    <dbReference type="NCBI Taxonomy" id="1353888"/>
    <lineage>
        <taxon>Bacteria</taxon>
        <taxon>Pseudomonadati</taxon>
        <taxon>Pseudomonadota</taxon>
        <taxon>Betaproteobacteria</taxon>
        <taxon>Burkholderiales</taxon>
        <taxon>Alcaligenaceae</taxon>
        <taxon>Achromobacter</taxon>
    </lineage>
</organism>
<gene>
    <name evidence="2" type="ORF">AGI3411_01637</name>
</gene>
<dbReference type="InterPro" id="IPR049820">
    <property type="entry name" value="Trnsprt_adja_ssu-like"/>
</dbReference>
<accession>A0A446C9E9</accession>
<keyword evidence="1" id="KW-1133">Transmembrane helix</keyword>
<keyword evidence="1" id="KW-0812">Transmembrane</keyword>
<dbReference type="EMBL" id="UFQB01000005">
    <property type="protein sequence ID" value="SSW64539.1"/>
    <property type="molecule type" value="Genomic_DNA"/>
</dbReference>
<dbReference type="RefSeq" id="WP_244240286.1">
    <property type="nucleotide sequence ID" value="NZ_UFQB01000005.1"/>
</dbReference>
<proteinExistence type="predicted"/>
<sequence>MWLTLYFLVWPAISAFILALLCVTLWRDIRAAKRSGKSMI</sequence>
<keyword evidence="3" id="KW-1185">Reference proteome</keyword>
<evidence type="ECO:0000313" key="3">
    <source>
        <dbReference type="Proteomes" id="UP000289184"/>
    </source>
</evidence>
<dbReference type="Proteomes" id="UP000289184">
    <property type="component" value="Unassembled WGS sequence"/>
</dbReference>
<protein>
    <submittedName>
        <fullName evidence="2">Uncharacterized protein</fullName>
    </submittedName>
</protein>
<name>A0A446C9E9_9BURK</name>
<dbReference type="AlphaFoldDB" id="A0A446C9E9"/>
<reference evidence="2 3" key="1">
    <citation type="submission" date="2018-07" db="EMBL/GenBank/DDBJ databases">
        <authorList>
            <person name="Peeters C."/>
        </authorList>
    </citation>
    <scope>NUCLEOTIDE SEQUENCE [LARGE SCALE GENOMIC DNA]</scope>
    <source>
        <strain evidence="2 3">LMG 3411</strain>
    </source>
</reference>